<gene>
    <name evidence="3" type="ORF">BGW36DRAFT_364701</name>
</gene>
<evidence type="ECO:0000256" key="1">
    <source>
        <dbReference type="ARBA" id="ARBA00004685"/>
    </source>
</evidence>
<reference evidence="3" key="1">
    <citation type="submission" date="2021-12" db="EMBL/GenBank/DDBJ databases">
        <title>Convergent genome expansion in fungi linked to evolution of root-endophyte symbiosis.</title>
        <authorList>
            <consortium name="DOE Joint Genome Institute"/>
            <person name="Ke Y.-H."/>
            <person name="Bonito G."/>
            <person name="Liao H.-L."/>
            <person name="Looney B."/>
            <person name="Rojas-Flechas A."/>
            <person name="Nash J."/>
            <person name="Hameed K."/>
            <person name="Schadt C."/>
            <person name="Martin F."/>
            <person name="Crous P.W."/>
            <person name="Miettinen O."/>
            <person name="Magnuson J.K."/>
            <person name="Labbe J."/>
            <person name="Jacobson D."/>
            <person name="Doktycz M.J."/>
            <person name="Veneault-Fourrey C."/>
            <person name="Kuo A."/>
            <person name="Mondo S."/>
            <person name="Calhoun S."/>
            <person name="Riley R."/>
            <person name="Ohm R."/>
            <person name="LaButti K."/>
            <person name="Andreopoulos B."/>
            <person name="Pangilinan J."/>
            <person name="Nolan M."/>
            <person name="Tritt A."/>
            <person name="Clum A."/>
            <person name="Lipzen A."/>
            <person name="Daum C."/>
            <person name="Barry K."/>
            <person name="Grigoriev I.V."/>
            <person name="Vilgalys R."/>
        </authorList>
    </citation>
    <scope>NUCLEOTIDE SEQUENCE</scope>
    <source>
        <strain evidence="3">PMI_201</strain>
    </source>
</reference>
<dbReference type="RefSeq" id="XP_046066249.1">
    <property type="nucleotide sequence ID" value="XM_046214580.1"/>
</dbReference>
<evidence type="ECO:0000313" key="4">
    <source>
        <dbReference type="Proteomes" id="UP001201262"/>
    </source>
</evidence>
<dbReference type="GO" id="GO:0043386">
    <property type="term" value="P:mycotoxin biosynthetic process"/>
    <property type="evidence" value="ECO:0007669"/>
    <property type="project" value="InterPro"/>
</dbReference>
<dbReference type="GeneID" id="70244867"/>
<keyword evidence="4" id="KW-1185">Reference proteome</keyword>
<dbReference type="Pfam" id="PF11807">
    <property type="entry name" value="UstYa"/>
    <property type="match status" value="1"/>
</dbReference>
<organism evidence="3 4">
    <name type="scientific">Talaromyces proteolyticus</name>
    <dbReference type="NCBI Taxonomy" id="1131652"/>
    <lineage>
        <taxon>Eukaryota</taxon>
        <taxon>Fungi</taxon>
        <taxon>Dikarya</taxon>
        <taxon>Ascomycota</taxon>
        <taxon>Pezizomycotina</taxon>
        <taxon>Eurotiomycetes</taxon>
        <taxon>Eurotiomycetidae</taxon>
        <taxon>Eurotiales</taxon>
        <taxon>Trichocomaceae</taxon>
        <taxon>Talaromyces</taxon>
        <taxon>Talaromyces sect. Bacilispori</taxon>
    </lineage>
</organism>
<sequence>MSFLKTHTFSRIPESNHSIINLNPGDSSKEESGLVSDEDLDEVNNLGVPNSPFGPTLPWVVSTGILLILSMTLAIQLYFPQGNPIGTYETGFSTELASSKHIISIEQVGFTGNVQIRDDGTTYLDPGEVQYVGKPSPKIDENWEHLIDHRYFYLTEAEAAEAWGMEGIEQLYYRLSPDNERRYVAGLDVLHTLHCLNMLRMKLDLDYYPAAAIGSLHNYHCIDQIRQYLMCTGDLTSIPVRWHKGLGRPYVDSDKPHTCRNFSALQSWVMKRDEAEF</sequence>
<proteinExistence type="inferred from homology"/>
<comment type="similarity">
    <text evidence="2">Belongs to the ustYa family.</text>
</comment>
<accession>A0AAD4PUY0</accession>
<dbReference type="PANTHER" id="PTHR33365">
    <property type="entry name" value="YALI0B05434P"/>
    <property type="match status" value="1"/>
</dbReference>
<protein>
    <submittedName>
        <fullName evidence="3">Uncharacterized protein</fullName>
    </submittedName>
</protein>
<evidence type="ECO:0000313" key="3">
    <source>
        <dbReference type="EMBL" id="KAH8689966.1"/>
    </source>
</evidence>
<dbReference type="Proteomes" id="UP001201262">
    <property type="component" value="Unassembled WGS sequence"/>
</dbReference>
<name>A0AAD4PUY0_9EURO</name>
<comment type="pathway">
    <text evidence="1">Mycotoxin biosynthesis.</text>
</comment>
<evidence type="ECO:0000256" key="2">
    <source>
        <dbReference type="ARBA" id="ARBA00035112"/>
    </source>
</evidence>
<dbReference type="AlphaFoldDB" id="A0AAD4PUY0"/>
<dbReference type="PANTHER" id="PTHR33365:SF4">
    <property type="entry name" value="CYCLOCHLOROTINE BIOSYNTHESIS PROTEIN O"/>
    <property type="match status" value="1"/>
</dbReference>
<dbReference type="EMBL" id="JAJTJA010000014">
    <property type="protein sequence ID" value="KAH8689966.1"/>
    <property type="molecule type" value="Genomic_DNA"/>
</dbReference>
<dbReference type="InterPro" id="IPR021765">
    <property type="entry name" value="UstYa-like"/>
</dbReference>
<comment type="caution">
    <text evidence="3">The sequence shown here is derived from an EMBL/GenBank/DDBJ whole genome shotgun (WGS) entry which is preliminary data.</text>
</comment>